<comment type="caution">
    <text evidence="1">The sequence shown here is derived from an EMBL/GenBank/DDBJ whole genome shotgun (WGS) entry which is preliminary data.</text>
</comment>
<accession>A0A495E8K7</accession>
<gene>
    <name evidence="1" type="ORF">CLV91_1977</name>
</gene>
<reference evidence="1 2" key="1">
    <citation type="submission" date="2018-10" db="EMBL/GenBank/DDBJ databases">
        <title>Genomic Encyclopedia of Archaeal and Bacterial Type Strains, Phase II (KMG-II): from individual species to whole genera.</title>
        <authorList>
            <person name="Goeker M."/>
        </authorList>
    </citation>
    <scope>NUCLEOTIDE SEQUENCE [LARGE SCALE GENOMIC DNA]</scope>
    <source>
        <strain evidence="1 2">DSM 25230</strain>
    </source>
</reference>
<dbReference type="Proteomes" id="UP000269412">
    <property type="component" value="Unassembled WGS sequence"/>
</dbReference>
<proteinExistence type="predicted"/>
<evidence type="ECO:0000313" key="2">
    <source>
        <dbReference type="Proteomes" id="UP000269412"/>
    </source>
</evidence>
<organism evidence="1 2">
    <name type="scientific">Maribacter vaceletii</name>
    <dbReference type="NCBI Taxonomy" id="1206816"/>
    <lineage>
        <taxon>Bacteria</taxon>
        <taxon>Pseudomonadati</taxon>
        <taxon>Bacteroidota</taxon>
        <taxon>Flavobacteriia</taxon>
        <taxon>Flavobacteriales</taxon>
        <taxon>Flavobacteriaceae</taxon>
        <taxon>Maribacter</taxon>
    </lineage>
</organism>
<dbReference type="EMBL" id="RBIQ01000008">
    <property type="protein sequence ID" value="RKR13262.1"/>
    <property type="molecule type" value="Genomic_DNA"/>
</dbReference>
<keyword evidence="2" id="KW-1185">Reference proteome</keyword>
<dbReference type="AlphaFoldDB" id="A0A495E8K7"/>
<protein>
    <submittedName>
        <fullName evidence="1">Uncharacterized protein</fullName>
    </submittedName>
</protein>
<name>A0A495E8K7_9FLAO</name>
<sequence>MPTKEPGHYVLLTDDNTYFVEYLLGHLELSPSIHQAMVFEDNETAFNFQKYLREKCNLVTSVNTFID</sequence>
<evidence type="ECO:0000313" key="1">
    <source>
        <dbReference type="EMBL" id="RKR13262.1"/>
    </source>
</evidence>
<dbReference type="OrthoDB" id="1179309at2"/>
<dbReference type="RefSeq" id="WP_121067093.1">
    <property type="nucleotide sequence ID" value="NZ_RBIQ01000008.1"/>
</dbReference>